<evidence type="ECO:0000313" key="5">
    <source>
        <dbReference type="Proteomes" id="UP000649799"/>
    </source>
</evidence>
<sequence>MIWKAKLHVFNAWLLGPSLLAVVFVLSCENQNGDTENFFPESVSYNLHIRPILSENCFACHGPDGNKREAGLRLDREEDAFSALKEHPDRKAIIPGKPHQSEIFARITTDDATELMPPPSSNLTLSSHQIQLIEEWIRQGAVYEPHWAFVPPEKSPLPEANASDWMQNEVDHFTFSTMKGKGLQPNQRAEKQTLVRRIYFDLTGLPPKPEELRKIEKEDRSIESIIDTLLSDPAYGEKMAVSWMDVARYADSHGYQDDYYRTQWPWRDWVIHAFNQNMPYDQFVTWQLAGDLLPNATKEQILATGFNRNHKITEESGAIDEEYRVMYAIDRTNTLGKAMLGITLECAQCHDHKYDPISQKEYFQMYAFFNNVAEKGIEEASPGFSRKSPAKFPLMEITDEDTHEILEFINMPDSARRVQTLLANMGKGTNYNSLLAEADILKVSVMGDLDSGRTTYILDRGAYDAPTEPVNEGTPAALLEFPEELPKNRLGLARWLFNPEHPLTARVFVNRIWQEIFGVGLVDTPGDFGMQGSLPINQPLLDWLAVDFMENGWDIQLLLKKILMSSTYQQSALVTPEKIEIDPDNRYLSRFPRQRLKAEEIRDLVLASSGLLNREIGGPSVKPYQPEGLWEAATSGRGNLSAYQQDTGKYLYRRGLYTFIKRTVPPPQMILFDASNRDACEVERVKTSTPLQALAMMNAPYILEASRVMAERLLVEKTTLQEKIHSAFYHIVGRPPDEEEMDILVATHGDFLEVYNKDQESAVQVLDVGEYPSDDSLHPAGKAAMMQVISLMYNLEETNTKS</sequence>
<evidence type="ECO:0000259" key="2">
    <source>
        <dbReference type="Pfam" id="PF07587"/>
    </source>
</evidence>
<feature type="domain" description="DUF1553" evidence="2">
    <location>
        <begin position="488"/>
        <end position="746"/>
    </location>
</feature>
<dbReference type="InterPro" id="IPR036909">
    <property type="entry name" value="Cyt_c-like_dom_sf"/>
</dbReference>
<dbReference type="Gene3D" id="1.10.760.10">
    <property type="entry name" value="Cytochrome c-like domain"/>
    <property type="match status" value="1"/>
</dbReference>
<name>A0ABX0HCR2_9BACT</name>
<reference evidence="4 5" key="1">
    <citation type="submission" date="2020-03" db="EMBL/GenBank/DDBJ databases">
        <title>Cyclobacterium plantarum sp. nov., a marine bacterium isolated from a coastal-marine wetland.</title>
        <authorList>
            <person name="Sanchez-Porro C."/>
            <person name="Ventosa A."/>
            <person name="Amoozegar M."/>
        </authorList>
    </citation>
    <scope>NUCLEOTIDE SEQUENCE [LARGE SCALE GENOMIC DNA]</scope>
    <source>
        <strain evidence="4 5">GBPx2</strain>
    </source>
</reference>
<dbReference type="PANTHER" id="PTHR35889">
    <property type="entry name" value="CYCLOINULO-OLIGOSACCHARIDE FRUCTANOTRANSFERASE-RELATED"/>
    <property type="match status" value="1"/>
</dbReference>
<proteinExistence type="predicted"/>
<protein>
    <submittedName>
        <fullName evidence="4">DUF1553 domain-containing protein</fullName>
    </submittedName>
</protein>
<dbReference type="PANTHER" id="PTHR35889:SF3">
    <property type="entry name" value="F-BOX DOMAIN-CONTAINING PROTEIN"/>
    <property type="match status" value="1"/>
</dbReference>
<evidence type="ECO:0000259" key="3">
    <source>
        <dbReference type="Pfam" id="PF07635"/>
    </source>
</evidence>
<dbReference type="Pfam" id="PF07635">
    <property type="entry name" value="PSCyt1"/>
    <property type="match status" value="1"/>
</dbReference>
<dbReference type="InterPro" id="IPR022655">
    <property type="entry name" value="DUF1553"/>
</dbReference>
<dbReference type="SUPFAM" id="SSF46626">
    <property type="entry name" value="Cytochrome c"/>
    <property type="match status" value="1"/>
</dbReference>
<dbReference type="InterPro" id="IPR011444">
    <property type="entry name" value="DUF1549"/>
</dbReference>
<dbReference type="Pfam" id="PF07587">
    <property type="entry name" value="PSD1"/>
    <property type="match status" value="1"/>
</dbReference>
<organism evidence="4 5">
    <name type="scientific">Cyclobacterium plantarum</name>
    <dbReference type="NCBI Taxonomy" id="2716263"/>
    <lineage>
        <taxon>Bacteria</taxon>
        <taxon>Pseudomonadati</taxon>
        <taxon>Bacteroidota</taxon>
        <taxon>Cytophagia</taxon>
        <taxon>Cytophagales</taxon>
        <taxon>Cyclobacteriaceae</taxon>
        <taxon>Cyclobacterium</taxon>
    </lineage>
</organism>
<evidence type="ECO:0000259" key="1">
    <source>
        <dbReference type="Pfam" id="PF07583"/>
    </source>
</evidence>
<keyword evidence="5" id="KW-1185">Reference proteome</keyword>
<comment type="caution">
    <text evidence="4">The sequence shown here is derived from an EMBL/GenBank/DDBJ whole genome shotgun (WGS) entry which is preliminary data.</text>
</comment>
<feature type="domain" description="DUF1549" evidence="1">
    <location>
        <begin position="169"/>
        <end position="373"/>
    </location>
</feature>
<evidence type="ECO:0000313" key="4">
    <source>
        <dbReference type="EMBL" id="NHE58128.1"/>
    </source>
</evidence>
<accession>A0ABX0HCR2</accession>
<dbReference type="Pfam" id="PF07583">
    <property type="entry name" value="PSCyt2"/>
    <property type="match status" value="1"/>
</dbReference>
<feature type="domain" description="Cytochrome C Planctomycete-type" evidence="3">
    <location>
        <begin position="57"/>
        <end position="119"/>
    </location>
</feature>
<gene>
    <name evidence="4" type="ORF">G9Q97_15055</name>
</gene>
<dbReference type="PROSITE" id="PS51257">
    <property type="entry name" value="PROKAR_LIPOPROTEIN"/>
    <property type="match status" value="1"/>
</dbReference>
<dbReference type="Proteomes" id="UP000649799">
    <property type="component" value="Unassembled WGS sequence"/>
</dbReference>
<dbReference type="InterPro" id="IPR011429">
    <property type="entry name" value="Cyt_c_Planctomycete-type"/>
</dbReference>
<dbReference type="EMBL" id="JAANYN010000006">
    <property type="protein sequence ID" value="NHE58128.1"/>
    <property type="molecule type" value="Genomic_DNA"/>
</dbReference>